<proteinExistence type="predicted"/>
<dbReference type="AlphaFoldDB" id="A0A5C3NVE3"/>
<protein>
    <submittedName>
        <fullName evidence="1">Uncharacterized protein</fullName>
    </submittedName>
</protein>
<name>A0A5C3NVE3_9APHY</name>
<sequence>MMEVSIVAARANMFTVNWGARLVWSWVPEWICSCTLLESHCGDPMVQAAINSYLRSQKWSQDPEYTKVIVTEEMPQGLKHYIKTTILPCLNLMPSHDGKHWSWLLNGKSPIKKKGPRCGLHQSDFICFMLTEKFLPAFCKAHRPSYVAVILVNNSQGHSCYTEDALSACGAQACMHNGWYMKDGHKVTQVMRYPANHPHHLNKPKGMKAVLTEHRLWRDGLTMKCKGKYCDYTFQTLHQNMPKALQSVSVELIRKWEHQSWHFIDAYGRKKAKQLNSQLYLLHRCITEQLARAMDA</sequence>
<dbReference type="InParanoid" id="A0A5C3NVE3"/>
<reference evidence="1 2" key="1">
    <citation type="journal article" date="2019" name="Nat. Ecol. Evol.">
        <title>Megaphylogeny resolves global patterns of mushroom evolution.</title>
        <authorList>
            <person name="Varga T."/>
            <person name="Krizsan K."/>
            <person name="Foldi C."/>
            <person name="Dima B."/>
            <person name="Sanchez-Garcia M."/>
            <person name="Sanchez-Ramirez S."/>
            <person name="Szollosi G.J."/>
            <person name="Szarkandi J.G."/>
            <person name="Papp V."/>
            <person name="Albert L."/>
            <person name="Andreopoulos W."/>
            <person name="Angelini C."/>
            <person name="Antonin V."/>
            <person name="Barry K.W."/>
            <person name="Bougher N.L."/>
            <person name="Buchanan P."/>
            <person name="Buyck B."/>
            <person name="Bense V."/>
            <person name="Catcheside P."/>
            <person name="Chovatia M."/>
            <person name="Cooper J."/>
            <person name="Damon W."/>
            <person name="Desjardin D."/>
            <person name="Finy P."/>
            <person name="Geml J."/>
            <person name="Haridas S."/>
            <person name="Hughes K."/>
            <person name="Justo A."/>
            <person name="Karasinski D."/>
            <person name="Kautmanova I."/>
            <person name="Kiss B."/>
            <person name="Kocsube S."/>
            <person name="Kotiranta H."/>
            <person name="LaButti K.M."/>
            <person name="Lechner B.E."/>
            <person name="Liimatainen K."/>
            <person name="Lipzen A."/>
            <person name="Lukacs Z."/>
            <person name="Mihaltcheva S."/>
            <person name="Morgado L.N."/>
            <person name="Niskanen T."/>
            <person name="Noordeloos M.E."/>
            <person name="Ohm R.A."/>
            <person name="Ortiz-Santana B."/>
            <person name="Ovrebo C."/>
            <person name="Racz N."/>
            <person name="Riley R."/>
            <person name="Savchenko A."/>
            <person name="Shiryaev A."/>
            <person name="Soop K."/>
            <person name="Spirin V."/>
            <person name="Szebenyi C."/>
            <person name="Tomsovsky M."/>
            <person name="Tulloss R.E."/>
            <person name="Uehling J."/>
            <person name="Grigoriev I.V."/>
            <person name="Vagvolgyi C."/>
            <person name="Papp T."/>
            <person name="Martin F.M."/>
            <person name="Miettinen O."/>
            <person name="Hibbett D.S."/>
            <person name="Nagy L.G."/>
        </authorList>
    </citation>
    <scope>NUCLEOTIDE SEQUENCE [LARGE SCALE GENOMIC DNA]</scope>
    <source>
        <strain evidence="1 2">HHB13444</strain>
    </source>
</reference>
<dbReference type="EMBL" id="ML211627">
    <property type="protein sequence ID" value="TFK81271.1"/>
    <property type="molecule type" value="Genomic_DNA"/>
</dbReference>
<organism evidence="1 2">
    <name type="scientific">Polyporus arcularius HHB13444</name>
    <dbReference type="NCBI Taxonomy" id="1314778"/>
    <lineage>
        <taxon>Eukaryota</taxon>
        <taxon>Fungi</taxon>
        <taxon>Dikarya</taxon>
        <taxon>Basidiomycota</taxon>
        <taxon>Agaricomycotina</taxon>
        <taxon>Agaricomycetes</taxon>
        <taxon>Polyporales</taxon>
        <taxon>Polyporaceae</taxon>
        <taxon>Polyporus</taxon>
    </lineage>
</organism>
<dbReference type="Proteomes" id="UP000308197">
    <property type="component" value="Unassembled WGS sequence"/>
</dbReference>
<evidence type="ECO:0000313" key="2">
    <source>
        <dbReference type="Proteomes" id="UP000308197"/>
    </source>
</evidence>
<evidence type="ECO:0000313" key="1">
    <source>
        <dbReference type="EMBL" id="TFK81271.1"/>
    </source>
</evidence>
<gene>
    <name evidence="1" type="ORF">K466DRAFT_578629</name>
</gene>
<accession>A0A5C3NVE3</accession>
<keyword evidence="2" id="KW-1185">Reference proteome</keyword>